<dbReference type="EMBL" id="CP056775">
    <property type="protein sequence ID" value="QRR00580.1"/>
    <property type="molecule type" value="Genomic_DNA"/>
</dbReference>
<dbReference type="Proteomes" id="UP000612680">
    <property type="component" value="Chromosome"/>
</dbReference>
<evidence type="ECO:0000313" key="2">
    <source>
        <dbReference type="Proteomes" id="UP000612680"/>
    </source>
</evidence>
<reference evidence="1 2" key="1">
    <citation type="submission" date="2020-06" db="EMBL/GenBank/DDBJ databases">
        <title>Dyadobacter sandarakinus sp. nov., isolated from the soil of the Arctic Yellow River Station.</title>
        <authorList>
            <person name="Zhang Y."/>
            <person name="Peng F."/>
        </authorList>
    </citation>
    <scope>NUCLEOTIDE SEQUENCE [LARGE SCALE GENOMIC DNA]</scope>
    <source>
        <strain evidence="1 2">Q3-56</strain>
    </source>
</reference>
<dbReference type="Pfam" id="PF09655">
    <property type="entry name" value="Nitr_red_assoc"/>
    <property type="match status" value="1"/>
</dbReference>
<protein>
    <submittedName>
        <fullName evidence="1">Nitrate reductase associated protein</fullName>
    </submittedName>
</protein>
<dbReference type="InterPro" id="IPR013481">
    <property type="entry name" value="NarM"/>
</dbReference>
<gene>
    <name evidence="1" type="ORF">HWI92_06495</name>
</gene>
<keyword evidence="2" id="KW-1185">Reference proteome</keyword>
<name>A0ABX7I478_9BACT</name>
<accession>A0ABX7I478</accession>
<proteinExistence type="predicted"/>
<evidence type="ECO:0000313" key="1">
    <source>
        <dbReference type="EMBL" id="QRR00580.1"/>
    </source>
</evidence>
<sequence length="162" mass="18332">MIAADLAPRYFEFEQEFAASLRCIPMIVRYKLDACRVKMQLADWVKCSFAQKEQLACMPCSDPDDVLVYKNYLTNLIEKQSGYAPKMLAHIADSWNDLSQVPAEVAEKAADWACPVPHLHQWQYLDVLERFALVKLSRSGHEGKNFPAACREFGLLPVGAAH</sequence>
<organism evidence="1 2">
    <name type="scientific">Dyadobacter sandarakinus</name>
    <dbReference type="NCBI Taxonomy" id="2747268"/>
    <lineage>
        <taxon>Bacteria</taxon>
        <taxon>Pseudomonadati</taxon>
        <taxon>Bacteroidota</taxon>
        <taxon>Cytophagia</taxon>
        <taxon>Cytophagales</taxon>
        <taxon>Spirosomataceae</taxon>
        <taxon>Dyadobacter</taxon>
    </lineage>
</organism>
<dbReference type="RefSeq" id="WP_204661780.1">
    <property type="nucleotide sequence ID" value="NZ_CP056775.1"/>
</dbReference>
<dbReference type="NCBIfam" id="TIGR02664">
    <property type="entry name" value="nitr_red_assoc"/>
    <property type="match status" value="1"/>
</dbReference>